<keyword evidence="5" id="KW-0235">DNA replication</keyword>
<dbReference type="NCBIfam" id="TIGR01128">
    <property type="entry name" value="holA"/>
    <property type="match status" value="1"/>
</dbReference>
<dbReference type="GO" id="GO:0009360">
    <property type="term" value="C:DNA polymerase III complex"/>
    <property type="evidence" value="ECO:0007669"/>
    <property type="project" value="InterPro"/>
</dbReference>
<evidence type="ECO:0000259" key="10">
    <source>
        <dbReference type="Pfam" id="PF21694"/>
    </source>
</evidence>
<evidence type="ECO:0000256" key="5">
    <source>
        <dbReference type="ARBA" id="ARBA00022705"/>
    </source>
</evidence>
<proteinExistence type="inferred from homology"/>
<dbReference type="GO" id="GO:0006261">
    <property type="term" value="P:DNA-templated DNA replication"/>
    <property type="evidence" value="ECO:0007669"/>
    <property type="project" value="TreeGrafter"/>
</dbReference>
<keyword evidence="6" id="KW-0239">DNA-directed DNA polymerase</keyword>
<keyword evidence="3" id="KW-0808">Transferase</keyword>
<dbReference type="GO" id="GO:0003677">
    <property type="term" value="F:DNA binding"/>
    <property type="evidence" value="ECO:0007669"/>
    <property type="project" value="InterPro"/>
</dbReference>
<dbReference type="Proteomes" id="UP000231503">
    <property type="component" value="Unassembled WGS sequence"/>
</dbReference>
<dbReference type="AlphaFoldDB" id="A0A2H0TDC0"/>
<comment type="similarity">
    <text evidence="7">Belongs to the DNA polymerase HolA subunit family.</text>
</comment>
<dbReference type="PANTHER" id="PTHR34388">
    <property type="entry name" value="DNA POLYMERASE III SUBUNIT DELTA"/>
    <property type="match status" value="1"/>
</dbReference>
<evidence type="ECO:0000256" key="1">
    <source>
        <dbReference type="ARBA" id="ARBA00012417"/>
    </source>
</evidence>
<protein>
    <recommendedName>
        <fullName evidence="2">DNA polymerase III subunit delta</fullName>
        <ecNumber evidence="1">2.7.7.7</ecNumber>
    </recommendedName>
</protein>
<dbReference type="SUPFAM" id="SSF48019">
    <property type="entry name" value="post-AAA+ oligomerization domain-like"/>
    <property type="match status" value="1"/>
</dbReference>
<dbReference type="Gene3D" id="3.40.50.300">
    <property type="entry name" value="P-loop containing nucleotide triphosphate hydrolases"/>
    <property type="match status" value="1"/>
</dbReference>
<dbReference type="InterPro" id="IPR008921">
    <property type="entry name" value="DNA_pol3_clamp-load_cplx_C"/>
</dbReference>
<dbReference type="InterPro" id="IPR010372">
    <property type="entry name" value="DNA_pol3_delta_N"/>
</dbReference>
<gene>
    <name evidence="11" type="ORF">COU47_02200</name>
</gene>
<evidence type="ECO:0000256" key="4">
    <source>
        <dbReference type="ARBA" id="ARBA00022695"/>
    </source>
</evidence>
<evidence type="ECO:0000313" key="11">
    <source>
        <dbReference type="EMBL" id="PIR69543.1"/>
    </source>
</evidence>
<evidence type="ECO:0000313" key="12">
    <source>
        <dbReference type="Proteomes" id="UP000231503"/>
    </source>
</evidence>
<dbReference type="Pfam" id="PF21694">
    <property type="entry name" value="DNA_pol3_delta_C"/>
    <property type="match status" value="1"/>
</dbReference>
<keyword evidence="4" id="KW-0548">Nucleotidyltransferase</keyword>
<dbReference type="Pfam" id="PF06144">
    <property type="entry name" value="DNA_pol3_delta"/>
    <property type="match status" value="1"/>
</dbReference>
<evidence type="ECO:0000259" key="9">
    <source>
        <dbReference type="Pfam" id="PF06144"/>
    </source>
</evidence>
<sequence>MIHLICGQNAFTAQERVRELQKQYAASRPNSSISSFTEENFSADAFEHALRSTGLFGEQRIVIAKNILSSAEGRRVFWALAPLLQKSDAVLIVQESSLTTDVKKKAEKLLTKTELEEYPDFTKQKLVSWTQTQAKERRLTLTKEEAGALIRACGENPWAIIHALELRTLGMQHASTLKKNEKSIFKLLDAVTEKRPHEAFMLYHEILAEGASIGDIFWKLYWQYKNILVVSAYKHLSPSAIAEKTKLHPFVIKKAGWALERFTKQEIESTFEWLITLWQDDKIKTRDLPGELELFMLTLRPHILRSRFL</sequence>
<evidence type="ECO:0000256" key="2">
    <source>
        <dbReference type="ARBA" id="ARBA00017703"/>
    </source>
</evidence>
<dbReference type="InterPro" id="IPR027417">
    <property type="entry name" value="P-loop_NTPase"/>
</dbReference>
<dbReference type="EMBL" id="PFCO01000005">
    <property type="protein sequence ID" value="PIR69543.1"/>
    <property type="molecule type" value="Genomic_DNA"/>
</dbReference>
<evidence type="ECO:0000256" key="8">
    <source>
        <dbReference type="ARBA" id="ARBA00049244"/>
    </source>
</evidence>
<evidence type="ECO:0000256" key="7">
    <source>
        <dbReference type="ARBA" id="ARBA00034754"/>
    </source>
</evidence>
<dbReference type="Gene3D" id="1.20.272.10">
    <property type="match status" value="1"/>
</dbReference>
<feature type="domain" description="DNA polymerase III delta subunit-like C-terminal" evidence="10">
    <location>
        <begin position="181"/>
        <end position="297"/>
    </location>
</feature>
<comment type="catalytic activity">
    <reaction evidence="8">
        <text>DNA(n) + a 2'-deoxyribonucleoside 5'-triphosphate = DNA(n+1) + diphosphate</text>
        <dbReference type="Rhea" id="RHEA:22508"/>
        <dbReference type="Rhea" id="RHEA-COMP:17339"/>
        <dbReference type="Rhea" id="RHEA-COMP:17340"/>
        <dbReference type="ChEBI" id="CHEBI:33019"/>
        <dbReference type="ChEBI" id="CHEBI:61560"/>
        <dbReference type="ChEBI" id="CHEBI:173112"/>
        <dbReference type="EC" id="2.7.7.7"/>
    </reaction>
</comment>
<dbReference type="PANTHER" id="PTHR34388:SF1">
    <property type="entry name" value="DNA POLYMERASE III SUBUNIT DELTA"/>
    <property type="match status" value="1"/>
</dbReference>
<reference evidence="12" key="1">
    <citation type="submission" date="2017-09" db="EMBL/GenBank/DDBJ databases">
        <title>Depth-based differentiation of microbial function through sediment-hosted aquifers and enrichment of novel symbionts in the deep terrestrial subsurface.</title>
        <authorList>
            <person name="Probst A.J."/>
            <person name="Ladd B."/>
            <person name="Jarett J.K."/>
            <person name="Geller-Mcgrath D.E."/>
            <person name="Sieber C.M.K."/>
            <person name="Emerson J.B."/>
            <person name="Anantharaman K."/>
            <person name="Thomas B.C."/>
            <person name="Malmstrom R."/>
            <person name="Stieglmeier M."/>
            <person name="Klingl A."/>
            <person name="Woyke T."/>
            <person name="Ryan C.M."/>
            <person name="Banfield J.F."/>
        </authorList>
    </citation>
    <scope>NUCLEOTIDE SEQUENCE [LARGE SCALE GENOMIC DNA]</scope>
</reference>
<feature type="domain" description="DNA polymerase III delta N-terminal" evidence="9">
    <location>
        <begin position="3"/>
        <end position="112"/>
    </location>
</feature>
<dbReference type="InterPro" id="IPR005790">
    <property type="entry name" value="DNA_polIII_delta"/>
</dbReference>
<dbReference type="InterPro" id="IPR048466">
    <property type="entry name" value="DNA_pol3_delta-like_C"/>
</dbReference>
<dbReference type="GO" id="GO:0003887">
    <property type="term" value="F:DNA-directed DNA polymerase activity"/>
    <property type="evidence" value="ECO:0007669"/>
    <property type="project" value="UniProtKB-KW"/>
</dbReference>
<accession>A0A2H0TDC0</accession>
<evidence type="ECO:0000256" key="6">
    <source>
        <dbReference type="ARBA" id="ARBA00022932"/>
    </source>
</evidence>
<dbReference type="EC" id="2.7.7.7" evidence="1"/>
<name>A0A2H0TDC0_9BACT</name>
<comment type="caution">
    <text evidence="11">The sequence shown here is derived from an EMBL/GenBank/DDBJ whole genome shotgun (WGS) entry which is preliminary data.</text>
</comment>
<evidence type="ECO:0000256" key="3">
    <source>
        <dbReference type="ARBA" id="ARBA00022679"/>
    </source>
</evidence>
<organism evidence="11 12">
    <name type="scientific">Candidatus Niyogibacteria bacterium CG10_big_fil_rev_8_21_14_0_10_46_36</name>
    <dbReference type="NCBI Taxonomy" id="1974726"/>
    <lineage>
        <taxon>Bacteria</taxon>
        <taxon>Candidatus Niyogiibacteriota</taxon>
    </lineage>
</organism>